<dbReference type="RefSeq" id="WP_012373851.1">
    <property type="nucleotide sequence ID" value="NC_010571.1"/>
</dbReference>
<dbReference type="OrthoDB" id="8907997at2"/>
<dbReference type="KEGG" id="ote:Oter_1025"/>
<accession>B1ZXU5</accession>
<protein>
    <submittedName>
        <fullName evidence="1">Uncharacterized protein</fullName>
    </submittedName>
</protein>
<reference evidence="1 2" key="1">
    <citation type="journal article" date="2011" name="J. Bacteriol.">
        <title>Genome sequence of the verrucomicrobium Opitutus terrae PB90-1, an abundant inhabitant of rice paddy soil ecosystems.</title>
        <authorList>
            <person name="van Passel M.W."/>
            <person name="Kant R."/>
            <person name="Palva A."/>
            <person name="Copeland A."/>
            <person name="Lucas S."/>
            <person name="Lapidus A."/>
            <person name="Glavina del Rio T."/>
            <person name="Pitluck S."/>
            <person name="Goltsman E."/>
            <person name="Clum A."/>
            <person name="Sun H."/>
            <person name="Schmutz J."/>
            <person name="Larimer F.W."/>
            <person name="Land M.L."/>
            <person name="Hauser L."/>
            <person name="Kyrpides N."/>
            <person name="Mikhailova N."/>
            <person name="Richardson P.P."/>
            <person name="Janssen P.H."/>
            <person name="de Vos W.M."/>
            <person name="Smidt H."/>
        </authorList>
    </citation>
    <scope>NUCLEOTIDE SEQUENCE [LARGE SCALE GENOMIC DNA]</scope>
    <source>
        <strain evidence="2">DSM 11246 / JCM 15787 / PB90-1</strain>
    </source>
</reference>
<dbReference type="AlphaFoldDB" id="B1ZXU5"/>
<evidence type="ECO:0000313" key="1">
    <source>
        <dbReference type="EMBL" id="ACB74313.1"/>
    </source>
</evidence>
<keyword evidence="2" id="KW-1185">Reference proteome</keyword>
<name>B1ZXU5_OPITP</name>
<gene>
    <name evidence="1" type="ordered locus">Oter_1025</name>
</gene>
<evidence type="ECO:0000313" key="2">
    <source>
        <dbReference type="Proteomes" id="UP000007013"/>
    </source>
</evidence>
<sequence length="160" mass="18551">MNLDLSEQEVRARLNLALEQLATRDGYLVKYGLNERTVTHKLAEYLQAVFPKWDVDCEYNRDGPDTKDVLIPNVDGDLDDNPVYPDIIVHQRGDFRAHDHPPHLLVIEARKSGWGVGKISRDQWKVWAYLNELRYCYGALVEYAFVDGKVQFAMEFIPRT</sequence>
<dbReference type="EMBL" id="CP001032">
    <property type="protein sequence ID" value="ACB74313.1"/>
    <property type="molecule type" value="Genomic_DNA"/>
</dbReference>
<dbReference type="Proteomes" id="UP000007013">
    <property type="component" value="Chromosome"/>
</dbReference>
<organism evidence="1 2">
    <name type="scientific">Opitutus terrae (strain DSM 11246 / JCM 15787 / PB90-1)</name>
    <dbReference type="NCBI Taxonomy" id="452637"/>
    <lineage>
        <taxon>Bacteria</taxon>
        <taxon>Pseudomonadati</taxon>
        <taxon>Verrucomicrobiota</taxon>
        <taxon>Opitutia</taxon>
        <taxon>Opitutales</taxon>
        <taxon>Opitutaceae</taxon>
        <taxon>Opitutus</taxon>
    </lineage>
</organism>
<proteinExistence type="predicted"/>
<dbReference type="HOGENOM" id="CLU_098218_1_0_0"/>